<dbReference type="Proteomes" id="UP001303373">
    <property type="component" value="Chromosome 2"/>
</dbReference>
<feature type="compositionally biased region" description="Acidic residues" evidence="1">
    <location>
        <begin position="8"/>
        <end position="17"/>
    </location>
</feature>
<feature type="compositionally biased region" description="Basic and acidic residues" evidence="1">
    <location>
        <begin position="18"/>
        <end position="28"/>
    </location>
</feature>
<reference evidence="2 3" key="1">
    <citation type="submission" date="2023-11" db="EMBL/GenBank/DDBJ databases">
        <title>An acidophilic fungus is an integral part of prey digestion in a carnivorous sundew plant.</title>
        <authorList>
            <person name="Tsai I.J."/>
        </authorList>
    </citation>
    <scope>NUCLEOTIDE SEQUENCE [LARGE SCALE GENOMIC DNA]</scope>
    <source>
        <strain evidence="2">169a</strain>
    </source>
</reference>
<dbReference type="Gene3D" id="3.40.50.150">
    <property type="entry name" value="Vaccinia Virus protein VP39"/>
    <property type="match status" value="1"/>
</dbReference>
<evidence type="ECO:0000256" key="1">
    <source>
        <dbReference type="SAM" id="MobiDB-lite"/>
    </source>
</evidence>
<dbReference type="GO" id="GO:0032259">
    <property type="term" value="P:methylation"/>
    <property type="evidence" value="ECO:0007669"/>
    <property type="project" value="UniProtKB-KW"/>
</dbReference>
<keyword evidence="2" id="KW-0808">Transferase</keyword>
<dbReference type="GO" id="GO:0008168">
    <property type="term" value="F:methyltransferase activity"/>
    <property type="evidence" value="ECO:0007669"/>
    <property type="project" value="UniProtKB-KW"/>
</dbReference>
<dbReference type="EMBL" id="CP138581">
    <property type="protein sequence ID" value="WPG98752.1"/>
    <property type="molecule type" value="Genomic_DNA"/>
</dbReference>
<feature type="region of interest" description="Disordered" evidence="1">
    <location>
        <begin position="1"/>
        <end position="28"/>
    </location>
</feature>
<proteinExistence type="predicted"/>
<dbReference type="Pfam" id="PF13489">
    <property type="entry name" value="Methyltransf_23"/>
    <property type="match status" value="1"/>
</dbReference>
<protein>
    <submittedName>
        <fullName evidence="2">S-adenosyl-L-methionine-dependent methyltransferase</fullName>
    </submittedName>
</protein>
<keyword evidence="2" id="KW-0489">Methyltransferase</keyword>
<dbReference type="PANTHER" id="PTHR43591:SF10">
    <property type="entry name" value="ABC TRANSMEMBRANE TYPE-1 DOMAIN-CONTAINING PROTEIN-RELATED"/>
    <property type="match status" value="1"/>
</dbReference>
<dbReference type="InterPro" id="IPR029063">
    <property type="entry name" value="SAM-dependent_MTases_sf"/>
</dbReference>
<evidence type="ECO:0000313" key="3">
    <source>
        <dbReference type="Proteomes" id="UP001303373"/>
    </source>
</evidence>
<keyword evidence="3" id="KW-1185">Reference proteome</keyword>
<dbReference type="SUPFAM" id="SSF53335">
    <property type="entry name" value="S-adenosyl-L-methionine-dependent methyltransferases"/>
    <property type="match status" value="1"/>
</dbReference>
<gene>
    <name evidence="2" type="ORF">R9X50_00154600</name>
</gene>
<evidence type="ECO:0000313" key="2">
    <source>
        <dbReference type="EMBL" id="WPG98752.1"/>
    </source>
</evidence>
<dbReference type="CDD" id="cd02440">
    <property type="entry name" value="AdoMet_MTases"/>
    <property type="match status" value="1"/>
</dbReference>
<name>A0AAQ3RA59_9PEZI</name>
<organism evidence="2 3">
    <name type="scientific">Acrodontium crateriforme</name>
    <dbReference type="NCBI Taxonomy" id="150365"/>
    <lineage>
        <taxon>Eukaryota</taxon>
        <taxon>Fungi</taxon>
        <taxon>Dikarya</taxon>
        <taxon>Ascomycota</taxon>
        <taxon>Pezizomycotina</taxon>
        <taxon>Dothideomycetes</taxon>
        <taxon>Dothideomycetidae</taxon>
        <taxon>Mycosphaerellales</taxon>
        <taxon>Teratosphaeriaceae</taxon>
        <taxon>Acrodontium</taxon>
    </lineage>
</organism>
<dbReference type="PANTHER" id="PTHR43591">
    <property type="entry name" value="METHYLTRANSFERASE"/>
    <property type="match status" value="1"/>
</dbReference>
<dbReference type="AlphaFoldDB" id="A0AAQ3RA59"/>
<accession>A0AAQ3RA59</accession>
<sequence length="339" mass="39016">MQRRQESENDMEVDEYDHDSTFGGDRDSIVSSSVSLNSAITKYQFEHGRRYHAYQAGAYSFPNDEQELNRMDIEHQNQKIQMDGQLHLCPLHEPEAILDLGTGTGIWAMEMADQYPTCEVVGTDLSPVQPSWVPVNCSFEVDDFELEWTWGENRFDMIHHRFSLGSVSDYPRLYKQAYAALKPGGWIEIIDMEAKAYSDDDTLPEDSPLVAWGKLIEEAFAKIGKPFLKIEEYPRLLKEQGFENIQSHMIKRPSNDWPKDPKMKEIGRVGENTLFCCLNFLEGLEGFTMAPFTRVLGWKQEEVKSLIAKVRAETVQRSVHAWQKAQVILKGEQHFQTNL</sequence>